<organism evidence="1 2">
    <name type="scientific">Pseudonocardia aurantiaca</name>
    <dbReference type="NCBI Taxonomy" id="75290"/>
    <lineage>
        <taxon>Bacteria</taxon>
        <taxon>Bacillati</taxon>
        <taxon>Actinomycetota</taxon>
        <taxon>Actinomycetes</taxon>
        <taxon>Pseudonocardiales</taxon>
        <taxon>Pseudonocardiaceae</taxon>
        <taxon>Pseudonocardia</taxon>
    </lineage>
</organism>
<gene>
    <name evidence="1" type="ORF">ACFSCY_01295</name>
</gene>
<accession>A0ABW4FED1</accession>
<name>A0ABW4FED1_9PSEU</name>
<comment type="caution">
    <text evidence="1">The sequence shown here is derived from an EMBL/GenBank/DDBJ whole genome shotgun (WGS) entry which is preliminary data.</text>
</comment>
<dbReference type="Proteomes" id="UP001597145">
    <property type="component" value="Unassembled WGS sequence"/>
</dbReference>
<dbReference type="RefSeq" id="WP_343972224.1">
    <property type="nucleotide sequence ID" value="NZ_BAAAJG010000003.1"/>
</dbReference>
<evidence type="ECO:0000313" key="2">
    <source>
        <dbReference type="Proteomes" id="UP001597145"/>
    </source>
</evidence>
<keyword evidence="2" id="KW-1185">Reference proteome</keyword>
<evidence type="ECO:0000313" key="1">
    <source>
        <dbReference type="EMBL" id="MFD1528071.1"/>
    </source>
</evidence>
<sequence length="80" mass="9364">MSCNTDRNRRHATENFLYGVGAVWVRRGLRRMEHERLLRFLDECWQIRSVVDRLASLDQHDLGGALDQLLGTPDRLSRVD</sequence>
<dbReference type="EMBL" id="JBHUCP010000001">
    <property type="protein sequence ID" value="MFD1528071.1"/>
    <property type="molecule type" value="Genomic_DNA"/>
</dbReference>
<protein>
    <submittedName>
        <fullName evidence="1">Uncharacterized protein</fullName>
    </submittedName>
</protein>
<proteinExistence type="predicted"/>
<reference evidence="2" key="1">
    <citation type="journal article" date="2019" name="Int. J. Syst. Evol. Microbiol.">
        <title>The Global Catalogue of Microorganisms (GCM) 10K type strain sequencing project: providing services to taxonomists for standard genome sequencing and annotation.</title>
        <authorList>
            <consortium name="The Broad Institute Genomics Platform"/>
            <consortium name="The Broad Institute Genome Sequencing Center for Infectious Disease"/>
            <person name="Wu L."/>
            <person name="Ma J."/>
        </authorList>
    </citation>
    <scope>NUCLEOTIDE SEQUENCE [LARGE SCALE GENOMIC DNA]</scope>
    <source>
        <strain evidence="2">JCM 12165</strain>
    </source>
</reference>